<name>A0ACB8SQ00_9AGAM</name>
<gene>
    <name evidence="1" type="ORF">BV25DRAFT_1810326</name>
</gene>
<dbReference type="EMBL" id="MU277233">
    <property type="protein sequence ID" value="KAI0058659.1"/>
    <property type="molecule type" value="Genomic_DNA"/>
</dbReference>
<keyword evidence="2" id="KW-1185">Reference proteome</keyword>
<dbReference type="Proteomes" id="UP000814140">
    <property type="component" value="Unassembled WGS sequence"/>
</dbReference>
<sequence length="375" mass="41696">MPRRAADSITLSPITNVHRDRRGHRDLESTGTRRAPNPMPSGQQGHSGPPSDQNEQQQPSSASYGEKALQDDQPRAADSGPVDAPFLNGQMPTSNRPKARDYEPDVAKLIGACVNRYESRISTQNPYPEPDEQIQWVREAWASECGYSGVDYMLTSRIMNIIKSGGSHIRGALKDKIRPLIAPYYDLVKNPSKRVAAKNREQLAILVDNLAFMCKDPKTHDGFAEAKILAAAIQDTWFLNKQGDGVMYHQYFNPIPDVTMALVFSTVEFCLGEWSTGKWVSGKYTEKDHKKQYKSILREIREWSHDNKAFLTNLGKKLYQRSRRNAGAGMLDDNETARLSAGVKQRVRQALVGRTGETDSEVSDADGEGGIGGTV</sequence>
<organism evidence="1 2">
    <name type="scientific">Artomyces pyxidatus</name>
    <dbReference type="NCBI Taxonomy" id="48021"/>
    <lineage>
        <taxon>Eukaryota</taxon>
        <taxon>Fungi</taxon>
        <taxon>Dikarya</taxon>
        <taxon>Basidiomycota</taxon>
        <taxon>Agaricomycotina</taxon>
        <taxon>Agaricomycetes</taxon>
        <taxon>Russulales</taxon>
        <taxon>Auriscalpiaceae</taxon>
        <taxon>Artomyces</taxon>
    </lineage>
</organism>
<reference evidence="1" key="1">
    <citation type="submission" date="2021-03" db="EMBL/GenBank/DDBJ databases">
        <authorList>
            <consortium name="DOE Joint Genome Institute"/>
            <person name="Ahrendt S."/>
            <person name="Looney B.P."/>
            <person name="Miyauchi S."/>
            <person name="Morin E."/>
            <person name="Drula E."/>
            <person name="Courty P.E."/>
            <person name="Chicoki N."/>
            <person name="Fauchery L."/>
            <person name="Kohler A."/>
            <person name="Kuo A."/>
            <person name="Labutti K."/>
            <person name="Pangilinan J."/>
            <person name="Lipzen A."/>
            <person name="Riley R."/>
            <person name="Andreopoulos W."/>
            <person name="He G."/>
            <person name="Johnson J."/>
            <person name="Barry K.W."/>
            <person name="Grigoriev I.V."/>
            <person name="Nagy L."/>
            <person name="Hibbett D."/>
            <person name="Henrissat B."/>
            <person name="Matheny P.B."/>
            <person name="Labbe J."/>
            <person name="Martin F."/>
        </authorList>
    </citation>
    <scope>NUCLEOTIDE SEQUENCE</scope>
    <source>
        <strain evidence="1">HHB10654</strain>
    </source>
</reference>
<evidence type="ECO:0000313" key="1">
    <source>
        <dbReference type="EMBL" id="KAI0058659.1"/>
    </source>
</evidence>
<evidence type="ECO:0000313" key="2">
    <source>
        <dbReference type="Proteomes" id="UP000814140"/>
    </source>
</evidence>
<proteinExistence type="predicted"/>
<reference evidence="1" key="2">
    <citation type="journal article" date="2022" name="New Phytol.">
        <title>Evolutionary transition to the ectomycorrhizal habit in the genomes of a hyperdiverse lineage of mushroom-forming fungi.</title>
        <authorList>
            <person name="Looney B."/>
            <person name="Miyauchi S."/>
            <person name="Morin E."/>
            <person name="Drula E."/>
            <person name="Courty P.E."/>
            <person name="Kohler A."/>
            <person name="Kuo A."/>
            <person name="LaButti K."/>
            <person name="Pangilinan J."/>
            <person name="Lipzen A."/>
            <person name="Riley R."/>
            <person name="Andreopoulos W."/>
            <person name="He G."/>
            <person name="Johnson J."/>
            <person name="Nolan M."/>
            <person name="Tritt A."/>
            <person name="Barry K.W."/>
            <person name="Grigoriev I.V."/>
            <person name="Nagy L.G."/>
            <person name="Hibbett D."/>
            <person name="Henrissat B."/>
            <person name="Matheny P.B."/>
            <person name="Labbe J."/>
            <person name="Martin F.M."/>
        </authorList>
    </citation>
    <scope>NUCLEOTIDE SEQUENCE</scope>
    <source>
        <strain evidence="1">HHB10654</strain>
    </source>
</reference>
<protein>
    <submittedName>
        <fullName evidence="1">Uncharacterized protein</fullName>
    </submittedName>
</protein>
<comment type="caution">
    <text evidence="1">The sequence shown here is derived from an EMBL/GenBank/DDBJ whole genome shotgun (WGS) entry which is preliminary data.</text>
</comment>
<accession>A0ACB8SQ00</accession>